<evidence type="ECO:0000256" key="2">
    <source>
        <dbReference type="ARBA" id="ARBA00022603"/>
    </source>
</evidence>
<feature type="non-terminal residue" evidence="6">
    <location>
        <position position="1"/>
    </location>
</feature>
<dbReference type="STRING" id="74557.A0A1V9ZQQ7"/>
<accession>A0A1V9ZQQ7</accession>
<evidence type="ECO:0000313" key="6">
    <source>
        <dbReference type="EMBL" id="OQS00317.1"/>
    </source>
</evidence>
<proteinExistence type="inferred from homology"/>
<feature type="domain" description="Tubulin--tyrosine ligase-like protein 12 SET-like" evidence="5">
    <location>
        <begin position="55"/>
        <end position="187"/>
    </location>
</feature>
<dbReference type="CDD" id="cd02440">
    <property type="entry name" value="AdoMet_MTases"/>
    <property type="match status" value="1"/>
</dbReference>
<reference evidence="6 7" key="1">
    <citation type="journal article" date="2014" name="Genome Biol. Evol.">
        <title>The secreted proteins of Achlya hypogyna and Thraustotheca clavata identify the ancestral oomycete secretome and reveal gene acquisitions by horizontal gene transfer.</title>
        <authorList>
            <person name="Misner I."/>
            <person name="Blouin N."/>
            <person name="Leonard G."/>
            <person name="Richards T.A."/>
            <person name="Lane C.E."/>
        </authorList>
    </citation>
    <scope>NUCLEOTIDE SEQUENCE [LARGE SCALE GENOMIC DNA]</scope>
    <source>
        <strain evidence="6 7">ATCC 34112</strain>
    </source>
</reference>
<evidence type="ECO:0000259" key="4">
    <source>
        <dbReference type="Pfam" id="PF13847"/>
    </source>
</evidence>
<dbReference type="Gene3D" id="3.40.50.150">
    <property type="entry name" value="Vaccinia Virus protein VP39"/>
    <property type="match status" value="1"/>
</dbReference>
<name>A0A1V9ZQQ7_9STRA</name>
<keyword evidence="3" id="KW-0808">Transferase</keyword>
<feature type="domain" description="Methyltransferase" evidence="4">
    <location>
        <begin position="236"/>
        <end position="359"/>
    </location>
</feature>
<comment type="caution">
    <text evidence="6">The sequence shown here is derived from an EMBL/GenBank/DDBJ whole genome shotgun (WGS) entry which is preliminary data.</text>
</comment>
<dbReference type="GO" id="GO:0032259">
    <property type="term" value="P:methylation"/>
    <property type="evidence" value="ECO:0007669"/>
    <property type="project" value="UniProtKB-KW"/>
</dbReference>
<dbReference type="EMBL" id="JNBS01001717">
    <property type="protein sequence ID" value="OQS00317.1"/>
    <property type="molecule type" value="Genomic_DNA"/>
</dbReference>
<dbReference type="InterPro" id="IPR025714">
    <property type="entry name" value="Methyltranfer_dom"/>
</dbReference>
<evidence type="ECO:0000256" key="3">
    <source>
        <dbReference type="ARBA" id="ARBA00022679"/>
    </source>
</evidence>
<dbReference type="OrthoDB" id="411785at2759"/>
<dbReference type="PANTHER" id="PTHR12176:SF79">
    <property type="entry name" value="METHYLTRANSFERASE TYPE 11 DOMAIN-CONTAINING PROTEIN"/>
    <property type="match status" value="1"/>
</dbReference>
<protein>
    <submittedName>
        <fullName evidence="6">Uncharacterized protein</fullName>
    </submittedName>
</protein>
<comment type="similarity">
    <text evidence="1">Belongs to the methyltransferase superfamily.</text>
</comment>
<sequence length="410" mass="46389">LAMEDIVARHQGQLEHYAVPKHLRDEALRKVLAQEFACPALRKDVMNGVSTIVAGEPMAREGQVWVLDHLWLFQSARDARQQLEKDASLRSQMQDIATHFSKAQAETIDEIIVSLIHCAYSIKFGHNASDLYHYVISDVGALLLSAKRDFNVQVVPLYCVDTGKLVSLMWPVETIEIGTKIVRPHATTISLIQLGKQSYWENRYEDEEEFDWYCSYAQMRDLVKRYASPSELILIAGSGASTLPIDMEKDGFTKVTATDYAANVIEKMKEKHSNTSVTFSVADMTDMKEFASNSINCIIDKGCLDTMLLAPETTVESDGHVWKTVTPDNANEFPEAWAVMKECMRLLRPNGYMILLTYGNPNNRMGLLDWPTNESNVMWEIIECQQLSPSQDAPSIAKPFFIYVLQKQPH</sequence>
<dbReference type="PANTHER" id="PTHR12176">
    <property type="entry name" value="SAM-DEPENDENT METHYLTRANSFERASE SUPERFAMILY PROTEIN"/>
    <property type="match status" value="1"/>
</dbReference>
<gene>
    <name evidence="6" type="ORF">THRCLA_06023</name>
</gene>
<evidence type="ECO:0000313" key="7">
    <source>
        <dbReference type="Proteomes" id="UP000243217"/>
    </source>
</evidence>
<dbReference type="AlphaFoldDB" id="A0A1V9ZQQ7"/>
<evidence type="ECO:0000256" key="1">
    <source>
        <dbReference type="ARBA" id="ARBA00008361"/>
    </source>
</evidence>
<organism evidence="6 7">
    <name type="scientific">Thraustotheca clavata</name>
    <dbReference type="NCBI Taxonomy" id="74557"/>
    <lineage>
        <taxon>Eukaryota</taxon>
        <taxon>Sar</taxon>
        <taxon>Stramenopiles</taxon>
        <taxon>Oomycota</taxon>
        <taxon>Saprolegniomycetes</taxon>
        <taxon>Saprolegniales</taxon>
        <taxon>Achlyaceae</taxon>
        <taxon>Thraustotheca</taxon>
    </lineage>
</organism>
<dbReference type="Pfam" id="PF13847">
    <property type="entry name" value="Methyltransf_31"/>
    <property type="match status" value="1"/>
</dbReference>
<keyword evidence="7" id="KW-1185">Reference proteome</keyword>
<dbReference type="InterPro" id="IPR051419">
    <property type="entry name" value="Lys/N-term_MeTrsfase_sf"/>
</dbReference>
<dbReference type="Pfam" id="PF25556">
    <property type="entry name" value="SET_TTL"/>
    <property type="match status" value="1"/>
</dbReference>
<dbReference type="Proteomes" id="UP000243217">
    <property type="component" value="Unassembled WGS sequence"/>
</dbReference>
<dbReference type="InterPro" id="IPR057954">
    <property type="entry name" value="SET_TTL12"/>
</dbReference>
<dbReference type="InterPro" id="IPR029063">
    <property type="entry name" value="SAM-dependent_MTases_sf"/>
</dbReference>
<dbReference type="SUPFAM" id="SSF53335">
    <property type="entry name" value="S-adenosyl-L-methionine-dependent methyltransferases"/>
    <property type="match status" value="1"/>
</dbReference>
<keyword evidence="2" id="KW-0489">Methyltransferase</keyword>
<dbReference type="GO" id="GO:0008168">
    <property type="term" value="F:methyltransferase activity"/>
    <property type="evidence" value="ECO:0007669"/>
    <property type="project" value="UniProtKB-KW"/>
</dbReference>
<evidence type="ECO:0000259" key="5">
    <source>
        <dbReference type="Pfam" id="PF25556"/>
    </source>
</evidence>